<dbReference type="EMBL" id="BAABJO010000029">
    <property type="protein sequence ID" value="GAA5134235.1"/>
    <property type="molecule type" value="Genomic_DNA"/>
</dbReference>
<protein>
    <submittedName>
        <fullName evidence="2">Uncharacterized protein</fullName>
    </submittedName>
</protein>
<name>A0ABP9NU71_9PSEU</name>
<feature type="region of interest" description="Disordered" evidence="1">
    <location>
        <begin position="135"/>
        <end position="174"/>
    </location>
</feature>
<organism evidence="2 3">
    <name type="scientific">Pseudonocardia adelaidensis</name>
    <dbReference type="NCBI Taxonomy" id="648754"/>
    <lineage>
        <taxon>Bacteria</taxon>
        <taxon>Bacillati</taxon>
        <taxon>Actinomycetota</taxon>
        <taxon>Actinomycetes</taxon>
        <taxon>Pseudonocardiales</taxon>
        <taxon>Pseudonocardiaceae</taxon>
        <taxon>Pseudonocardia</taxon>
    </lineage>
</organism>
<accession>A0ABP9NU71</accession>
<feature type="compositionally biased region" description="Basic and acidic residues" evidence="1">
    <location>
        <begin position="16"/>
        <end position="35"/>
    </location>
</feature>
<feature type="region of interest" description="Disordered" evidence="1">
    <location>
        <begin position="1"/>
        <end position="35"/>
    </location>
</feature>
<sequence>MDAVDHGDPLAVRGRGPIEERHRRQGLEREVRGDIHSDIHGDIHTDIHAVTISRRAPRRLPLVSTGRRHRSARVLTPVPLPPSNPAHAAGLRRRRQDRIMSTDPLAEPHRHDRRCYWDHTRCGWVCPAPRVTETISAAAPPPPEPPRPAHFRDPAGDGVAGDGVIAAGSQPGPV</sequence>
<keyword evidence="3" id="KW-1185">Reference proteome</keyword>
<evidence type="ECO:0000313" key="2">
    <source>
        <dbReference type="EMBL" id="GAA5134235.1"/>
    </source>
</evidence>
<reference evidence="3" key="1">
    <citation type="journal article" date="2019" name="Int. J. Syst. Evol. Microbiol.">
        <title>The Global Catalogue of Microorganisms (GCM) 10K type strain sequencing project: providing services to taxonomists for standard genome sequencing and annotation.</title>
        <authorList>
            <consortium name="The Broad Institute Genomics Platform"/>
            <consortium name="The Broad Institute Genome Sequencing Center for Infectious Disease"/>
            <person name="Wu L."/>
            <person name="Ma J."/>
        </authorList>
    </citation>
    <scope>NUCLEOTIDE SEQUENCE [LARGE SCALE GENOMIC DNA]</scope>
    <source>
        <strain evidence="3">JCM 18302</strain>
    </source>
</reference>
<feature type="region of interest" description="Disordered" evidence="1">
    <location>
        <begin position="75"/>
        <end position="94"/>
    </location>
</feature>
<evidence type="ECO:0000256" key="1">
    <source>
        <dbReference type="SAM" id="MobiDB-lite"/>
    </source>
</evidence>
<comment type="caution">
    <text evidence="2">The sequence shown here is derived from an EMBL/GenBank/DDBJ whole genome shotgun (WGS) entry which is preliminary data.</text>
</comment>
<evidence type="ECO:0000313" key="3">
    <source>
        <dbReference type="Proteomes" id="UP001500804"/>
    </source>
</evidence>
<feature type="compositionally biased region" description="Pro residues" evidence="1">
    <location>
        <begin position="139"/>
        <end position="148"/>
    </location>
</feature>
<gene>
    <name evidence="2" type="ORF">GCM10023320_61700</name>
</gene>
<dbReference type="Proteomes" id="UP001500804">
    <property type="component" value="Unassembled WGS sequence"/>
</dbReference>
<proteinExistence type="predicted"/>